<keyword evidence="5" id="KW-1185">Reference proteome</keyword>
<evidence type="ECO:0000313" key="5">
    <source>
        <dbReference type="Proteomes" id="UP001320898"/>
    </source>
</evidence>
<dbReference type="Gene3D" id="2.40.160.20">
    <property type="match status" value="1"/>
</dbReference>
<reference evidence="4 5" key="1">
    <citation type="submission" date="2022-04" db="EMBL/GenBank/DDBJ databases">
        <authorList>
            <person name="Ye Y.-Q."/>
            <person name="Du Z.-J."/>
        </authorList>
    </citation>
    <scope>NUCLEOTIDE SEQUENCE [LARGE SCALE GENOMIC DNA]</scope>
    <source>
        <strain evidence="4 5">A6E488</strain>
    </source>
</reference>
<dbReference type="AlphaFoldDB" id="A0AAW5QVM2"/>
<dbReference type="InterPro" id="IPR027385">
    <property type="entry name" value="Beta-barrel_OMP"/>
</dbReference>
<feature type="chain" id="PRO_5044026067" evidence="2">
    <location>
        <begin position="25"/>
        <end position="252"/>
    </location>
</feature>
<dbReference type="RefSeq" id="WP_261615320.1">
    <property type="nucleotide sequence ID" value="NZ_JALIDZ010000003.1"/>
</dbReference>
<organism evidence="4 5">
    <name type="scientific">Microbaculum marinisediminis</name>
    <dbReference type="NCBI Taxonomy" id="2931392"/>
    <lineage>
        <taxon>Bacteria</taxon>
        <taxon>Pseudomonadati</taxon>
        <taxon>Pseudomonadota</taxon>
        <taxon>Alphaproteobacteria</taxon>
        <taxon>Hyphomicrobiales</taxon>
        <taxon>Tepidamorphaceae</taxon>
        <taxon>Microbaculum</taxon>
    </lineage>
</organism>
<name>A0AAW5QVM2_9HYPH</name>
<accession>A0AAW5QVM2</accession>
<evidence type="ECO:0000313" key="4">
    <source>
        <dbReference type="EMBL" id="MCT8971748.1"/>
    </source>
</evidence>
<evidence type="ECO:0000259" key="3">
    <source>
        <dbReference type="Pfam" id="PF13505"/>
    </source>
</evidence>
<sequence>MGSLKKFIAAAGVTVALSAGGAHAADYSDAFLEPILPVEIGSTWYLRGDIGYKVYSSPDATYTLIPGNFVFQAVDESIDNAFLIGGGVGYQFNPWFRSDITVDYEAPADFTGRVPCPFVTCGSAFSNATGRISAWTILANAYIDLGTWGGLTPYVGGGIGTANVRLKDYRHTNPPLNPAGLQSIGSNASTWNFAWSLTAGASYAVTENWLVDMNYRYVSLGDVDTNDQWGDHIEVTDIAAHEFRIGARFLID</sequence>
<dbReference type="Proteomes" id="UP001320898">
    <property type="component" value="Unassembled WGS sequence"/>
</dbReference>
<dbReference type="SUPFAM" id="SSF56925">
    <property type="entry name" value="OMPA-like"/>
    <property type="match status" value="1"/>
</dbReference>
<comment type="caution">
    <text evidence="4">The sequence shown here is derived from an EMBL/GenBank/DDBJ whole genome shotgun (WGS) entry which is preliminary data.</text>
</comment>
<feature type="signal peptide" evidence="2">
    <location>
        <begin position="1"/>
        <end position="24"/>
    </location>
</feature>
<gene>
    <name evidence="4" type="ORF">MUB46_07770</name>
</gene>
<evidence type="ECO:0000256" key="1">
    <source>
        <dbReference type="ARBA" id="ARBA00022729"/>
    </source>
</evidence>
<keyword evidence="1 2" id="KW-0732">Signal</keyword>
<protein>
    <submittedName>
        <fullName evidence="4">Porin family protein</fullName>
    </submittedName>
</protein>
<feature type="domain" description="Outer membrane protein beta-barrel" evidence="3">
    <location>
        <begin position="15"/>
        <end position="226"/>
    </location>
</feature>
<dbReference type="Pfam" id="PF13505">
    <property type="entry name" value="OMP_b-brl"/>
    <property type="match status" value="1"/>
</dbReference>
<dbReference type="EMBL" id="JALIDZ010000003">
    <property type="protein sequence ID" value="MCT8971748.1"/>
    <property type="molecule type" value="Genomic_DNA"/>
</dbReference>
<evidence type="ECO:0000256" key="2">
    <source>
        <dbReference type="SAM" id="SignalP"/>
    </source>
</evidence>
<dbReference type="InterPro" id="IPR011250">
    <property type="entry name" value="OMP/PagP_B-barrel"/>
</dbReference>
<proteinExistence type="predicted"/>